<dbReference type="Pfam" id="PF02826">
    <property type="entry name" value="2-Hacid_dh_C"/>
    <property type="match status" value="1"/>
</dbReference>
<evidence type="ECO:0000259" key="3">
    <source>
        <dbReference type="Pfam" id="PF02826"/>
    </source>
</evidence>
<dbReference type="EMBL" id="BART01002024">
    <property type="protein sequence ID" value="GAG55439.1"/>
    <property type="molecule type" value="Genomic_DNA"/>
</dbReference>
<dbReference type="SUPFAM" id="SSF51735">
    <property type="entry name" value="NAD(P)-binding Rossmann-fold domains"/>
    <property type="match status" value="1"/>
</dbReference>
<dbReference type="GO" id="GO:0016618">
    <property type="term" value="F:hydroxypyruvate reductase [NAD(P)H] activity"/>
    <property type="evidence" value="ECO:0007669"/>
    <property type="project" value="TreeGrafter"/>
</dbReference>
<evidence type="ECO:0000313" key="4">
    <source>
        <dbReference type="EMBL" id="GAG55439.1"/>
    </source>
</evidence>
<keyword evidence="2" id="KW-0520">NAD</keyword>
<keyword evidence="1" id="KW-0560">Oxidoreductase</keyword>
<feature type="domain" description="D-isomer specific 2-hydroxyacid dehydrogenase NAD-binding" evidence="3">
    <location>
        <begin position="88"/>
        <end position="278"/>
    </location>
</feature>
<dbReference type="InterPro" id="IPR036291">
    <property type="entry name" value="NAD(P)-bd_dom_sf"/>
</dbReference>
<dbReference type="GO" id="GO:0030267">
    <property type="term" value="F:glyoxylate reductase (NADPH) activity"/>
    <property type="evidence" value="ECO:0007669"/>
    <property type="project" value="TreeGrafter"/>
</dbReference>
<reference evidence="4" key="1">
    <citation type="journal article" date="2014" name="Front. Microbiol.">
        <title>High frequency of phylogenetically diverse reductive dehalogenase-homologous genes in deep subseafloor sedimentary metagenomes.</title>
        <authorList>
            <person name="Kawai M."/>
            <person name="Futagami T."/>
            <person name="Toyoda A."/>
            <person name="Takaki Y."/>
            <person name="Nishi S."/>
            <person name="Hori S."/>
            <person name="Arai W."/>
            <person name="Tsubouchi T."/>
            <person name="Morono Y."/>
            <person name="Uchiyama I."/>
            <person name="Ito T."/>
            <person name="Fujiyama A."/>
            <person name="Inagaki F."/>
            <person name="Takami H."/>
        </authorList>
    </citation>
    <scope>NUCLEOTIDE SEQUENCE</scope>
    <source>
        <strain evidence="4">Expedition CK06-06</strain>
    </source>
</reference>
<dbReference type="Gene3D" id="3.40.50.720">
    <property type="entry name" value="NAD(P)-binding Rossmann-like Domain"/>
    <property type="match status" value="2"/>
</dbReference>
<protein>
    <recommendedName>
        <fullName evidence="3">D-isomer specific 2-hydroxyacid dehydrogenase NAD-binding domain-containing protein</fullName>
    </recommendedName>
</protein>
<dbReference type="GO" id="GO:0051287">
    <property type="term" value="F:NAD binding"/>
    <property type="evidence" value="ECO:0007669"/>
    <property type="project" value="InterPro"/>
</dbReference>
<dbReference type="GO" id="GO:0005829">
    <property type="term" value="C:cytosol"/>
    <property type="evidence" value="ECO:0007669"/>
    <property type="project" value="TreeGrafter"/>
</dbReference>
<organism evidence="4">
    <name type="scientific">marine sediment metagenome</name>
    <dbReference type="NCBI Taxonomy" id="412755"/>
    <lineage>
        <taxon>unclassified sequences</taxon>
        <taxon>metagenomes</taxon>
        <taxon>ecological metagenomes</taxon>
    </lineage>
</organism>
<proteinExistence type="predicted"/>
<evidence type="ECO:0000256" key="1">
    <source>
        <dbReference type="ARBA" id="ARBA00023002"/>
    </source>
</evidence>
<dbReference type="InterPro" id="IPR050223">
    <property type="entry name" value="D-isomer_2-hydroxyacid_DH"/>
</dbReference>
<name>X0YHE0_9ZZZZ</name>
<dbReference type="PANTHER" id="PTHR10996:SF178">
    <property type="entry name" value="2-HYDROXYACID DEHYDROGENASE YGL185C-RELATED"/>
    <property type="match status" value="1"/>
</dbReference>
<comment type="caution">
    <text evidence="4">The sequence shown here is derived from an EMBL/GenBank/DDBJ whole genome shotgun (WGS) entry which is preliminary data.</text>
</comment>
<accession>X0YHE0</accession>
<evidence type="ECO:0000256" key="2">
    <source>
        <dbReference type="ARBA" id="ARBA00023027"/>
    </source>
</evidence>
<dbReference type="PANTHER" id="PTHR10996">
    <property type="entry name" value="2-HYDROXYACID DEHYDROGENASE-RELATED"/>
    <property type="match status" value="1"/>
</dbReference>
<sequence>MSEQKLFQVFQNKLEFDPADYLVSSEEHELTDFQKKVIVNATAIMKDNIIGEIKSFGGNLKVNEEKFKELENRANGHGNSYFVAQHAVALLLTLMNKTIPHHEWMCEGKWRTGDNDAISIPLRFKRVGFLGYGAINQKIHRFLSGFDIEFSILRKHWKKQTSPLPTKANKYEFSQLHEFLKDIEILIIGVPLTSVTRKLIKKKELELLGKEGLVINIARGDIIDEESLYISLKYKIITGAAIDVWYDYTPKSDEKGKKFPFHFPFHSLDNIVLSPHRGYSPFNDLLRWDEVIENIKRMAQGRNDFLNVVNLDEEY</sequence>
<gene>
    <name evidence="4" type="ORF">S01H4_06523</name>
</gene>
<dbReference type="InterPro" id="IPR006140">
    <property type="entry name" value="D-isomer_DH_NAD-bd"/>
</dbReference>
<dbReference type="AlphaFoldDB" id="X0YHE0"/>